<dbReference type="GO" id="GO:0006935">
    <property type="term" value="P:chemotaxis"/>
    <property type="evidence" value="ECO:0007669"/>
    <property type="project" value="UniProtKB-UniRule"/>
</dbReference>
<dbReference type="InterPro" id="IPR035909">
    <property type="entry name" value="CheB_C"/>
</dbReference>
<evidence type="ECO:0000256" key="6">
    <source>
        <dbReference type="PROSITE-ProRule" id="PRU00050"/>
    </source>
</evidence>
<protein>
    <recommendedName>
        <fullName evidence="5">Protein-glutamate methylesterase/protein-glutamine glutaminase</fullName>
        <ecNumber evidence="5">3.1.1.61</ecNumber>
        <ecNumber evidence="5">3.5.1.44</ecNumber>
    </recommendedName>
</protein>
<keyword evidence="2 5" id="KW-0145">Chemotaxis</keyword>
<feature type="domain" description="Response regulatory" evidence="8">
    <location>
        <begin position="10"/>
        <end position="127"/>
    </location>
</feature>
<dbReference type="InterPro" id="IPR011006">
    <property type="entry name" value="CheY-like_superfamily"/>
</dbReference>
<dbReference type="EC" id="3.1.1.61" evidence="5"/>
<dbReference type="EMBL" id="CP040818">
    <property type="protein sequence ID" value="QDL91464.1"/>
    <property type="molecule type" value="Genomic_DNA"/>
</dbReference>
<evidence type="ECO:0000256" key="5">
    <source>
        <dbReference type="HAMAP-Rule" id="MF_00099"/>
    </source>
</evidence>
<dbReference type="OrthoDB" id="9793421at2"/>
<dbReference type="KEGG" id="ppru:FDP22_06500"/>
<evidence type="ECO:0000256" key="7">
    <source>
        <dbReference type="PROSITE-ProRule" id="PRU00169"/>
    </source>
</evidence>
<comment type="catalytic activity">
    <reaction evidence="5">
        <text>L-glutaminyl-[protein] + H2O = L-glutamyl-[protein] + NH4(+)</text>
        <dbReference type="Rhea" id="RHEA:16441"/>
        <dbReference type="Rhea" id="RHEA-COMP:10207"/>
        <dbReference type="Rhea" id="RHEA-COMP:10208"/>
        <dbReference type="ChEBI" id="CHEBI:15377"/>
        <dbReference type="ChEBI" id="CHEBI:28938"/>
        <dbReference type="ChEBI" id="CHEBI:29973"/>
        <dbReference type="ChEBI" id="CHEBI:30011"/>
        <dbReference type="EC" id="3.5.1.44"/>
    </reaction>
</comment>
<gene>
    <name evidence="5" type="primary">cheB</name>
    <name evidence="10" type="ORF">FDP22_06500</name>
</gene>
<feature type="active site" evidence="5 6">
    <location>
        <position position="306"/>
    </location>
</feature>
<keyword evidence="5 7" id="KW-0597">Phosphoprotein</keyword>
<evidence type="ECO:0000256" key="3">
    <source>
        <dbReference type="ARBA" id="ARBA00022801"/>
    </source>
</evidence>
<feature type="domain" description="CheB-type methylesterase" evidence="9">
    <location>
        <begin position="173"/>
        <end position="364"/>
    </location>
</feature>
<dbReference type="PANTHER" id="PTHR42872:SF6">
    <property type="entry name" value="PROTEIN-GLUTAMATE METHYLESTERASE_PROTEIN-GLUTAMINE GLUTAMINASE"/>
    <property type="match status" value="1"/>
</dbReference>
<dbReference type="GO" id="GO:0005737">
    <property type="term" value="C:cytoplasm"/>
    <property type="evidence" value="ECO:0007669"/>
    <property type="project" value="UniProtKB-SubCell"/>
</dbReference>
<dbReference type="InterPro" id="IPR001789">
    <property type="entry name" value="Sig_transdc_resp-reg_receiver"/>
</dbReference>
<dbReference type="AlphaFoldDB" id="A0A5B8FVR0"/>
<dbReference type="GO" id="GO:0008984">
    <property type="term" value="F:protein-glutamate methylesterase activity"/>
    <property type="evidence" value="ECO:0007669"/>
    <property type="project" value="UniProtKB-UniRule"/>
</dbReference>
<feature type="active site" evidence="5 6">
    <location>
        <position position="210"/>
    </location>
</feature>
<keyword evidence="11" id="KW-1185">Reference proteome</keyword>
<organism evidence="10 11">
    <name type="scientific">Paroceanicella profunda</name>
    <dbReference type="NCBI Taxonomy" id="2579971"/>
    <lineage>
        <taxon>Bacteria</taxon>
        <taxon>Pseudomonadati</taxon>
        <taxon>Pseudomonadota</taxon>
        <taxon>Alphaproteobacteria</taxon>
        <taxon>Rhodobacterales</taxon>
        <taxon>Paracoccaceae</taxon>
        <taxon>Paroceanicella</taxon>
    </lineage>
</organism>
<dbReference type="CDD" id="cd16432">
    <property type="entry name" value="CheB_Rec"/>
    <property type="match status" value="1"/>
</dbReference>
<comment type="function">
    <text evidence="5">Involved in chemotaxis. Part of a chemotaxis signal transduction system that modulates chemotaxis in response to various stimuli. Catalyzes the demethylation of specific methylglutamate residues introduced into the chemoreceptors (methyl-accepting chemotaxis proteins or MCP) by CheR. Also mediates the irreversible deamidation of specific glutamine residues to glutamic acid.</text>
</comment>
<dbReference type="SMART" id="SM00448">
    <property type="entry name" value="REC"/>
    <property type="match status" value="1"/>
</dbReference>
<dbReference type="NCBIfam" id="NF009206">
    <property type="entry name" value="PRK12555.1"/>
    <property type="match status" value="1"/>
</dbReference>
<evidence type="ECO:0000256" key="1">
    <source>
        <dbReference type="ARBA" id="ARBA00022490"/>
    </source>
</evidence>
<keyword evidence="3 5" id="KW-0378">Hydrolase</keyword>
<dbReference type="Pfam" id="PF00072">
    <property type="entry name" value="Response_reg"/>
    <property type="match status" value="1"/>
</dbReference>
<evidence type="ECO:0000256" key="2">
    <source>
        <dbReference type="ARBA" id="ARBA00022500"/>
    </source>
</evidence>
<sequence length="368" mass="38496">MTGTPGARISVLIVHDSAAARAAYRALLSTDRGIAVMGSAADPLDAAAMMRKRMPDVLLLDLDMARMDGLTFLRKVMAQHPLPVVICSDRSPKGSVQALRALELGAAEVIDKPRIVTEADRQEALIRLGDAIRAAAQTRRHAVRSPPPPLGVEPKRTADAILPPARPGAARVPRAGPLVAIGASTGGTEALLEVLAALPGAAPPVVMVQHMPETFTGAFARRLDAQCGIRVAEATTGQLTEPGLALLAPGNRHMVLHRQGLQYRVEIVEGPSVTRHRPSVDVLFRSTAQVAGGNALGVLMTGMGDDGARGLLEMRQAGAETVVQDEASCVVFGMPREALAIGASDRALPLGRLAGEIMAWADRRGGAG</sequence>
<dbReference type="PROSITE" id="PS50122">
    <property type="entry name" value="CHEB"/>
    <property type="match status" value="1"/>
</dbReference>
<evidence type="ECO:0000259" key="8">
    <source>
        <dbReference type="PROSITE" id="PS50110"/>
    </source>
</evidence>
<reference evidence="10 11" key="1">
    <citation type="submission" date="2019-06" db="EMBL/GenBank/DDBJ databases">
        <title>Genome sequence of Rhodobacteraceae bacterium D4M1.</title>
        <authorList>
            <person name="Cao J."/>
        </authorList>
    </citation>
    <scope>NUCLEOTIDE SEQUENCE [LARGE SCALE GENOMIC DNA]</scope>
    <source>
        <strain evidence="10 11">D4M1</strain>
    </source>
</reference>
<evidence type="ECO:0000259" key="9">
    <source>
        <dbReference type="PROSITE" id="PS50122"/>
    </source>
</evidence>
<comment type="domain">
    <text evidence="5">Contains a C-terminal catalytic domain, and an N-terminal region which modulates catalytic activity.</text>
</comment>
<proteinExistence type="inferred from homology"/>
<feature type="modified residue" description="4-aspartylphosphate" evidence="5 7">
    <location>
        <position position="61"/>
    </location>
</feature>
<dbReference type="CDD" id="cd17541">
    <property type="entry name" value="REC_CheB-like"/>
    <property type="match status" value="1"/>
</dbReference>
<dbReference type="PIRSF" id="PIRSF000876">
    <property type="entry name" value="RR_chemtxs_CheB"/>
    <property type="match status" value="1"/>
</dbReference>
<name>A0A5B8FVR0_9RHOB</name>
<dbReference type="Gene3D" id="3.40.50.180">
    <property type="entry name" value="Methylesterase CheB, C-terminal domain"/>
    <property type="match status" value="1"/>
</dbReference>
<feature type="active site" evidence="5 6">
    <location>
        <position position="184"/>
    </location>
</feature>
<keyword evidence="1 5" id="KW-0963">Cytoplasm</keyword>
<dbReference type="PROSITE" id="PS50110">
    <property type="entry name" value="RESPONSE_REGULATORY"/>
    <property type="match status" value="1"/>
</dbReference>
<dbReference type="HAMAP" id="MF_00099">
    <property type="entry name" value="CheB_chemtxs"/>
    <property type="match status" value="1"/>
</dbReference>
<comment type="PTM">
    <text evidence="5">Phosphorylated by CheA. Phosphorylation of the N-terminal regulatory domain activates the methylesterase activity.</text>
</comment>
<dbReference type="InterPro" id="IPR008248">
    <property type="entry name" value="CheB-like"/>
</dbReference>
<dbReference type="PANTHER" id="PTHR42872">
    <property type="entry name" value="PROTEIN-GLUTAMATE METHYLESTERASE/PROTEIN-GLUTAMINE GLUTAMINASE"/>
    <property type="match status" value="1"/>
</dbReference>
<dbReference type="GO" id="GO:0000156">
    <property type="term" value="F:phosphorelay response regulator activity"/>
    <property type="evidence" value="ECO:0007669"/>
    <property type="project" value="InterPro"/>
</dbReference>
<dbReference type="SUPFAM" id="SSF52738">
    <property type="entry name" value="Methylesterase CheB, C-terminal domain"/>
    <property type="match status" value="1"/>
</dbReference>
<accession>A0A5B8FVR0</accession>
<comment type="similarity">
    <text evidence="5">Belongs to the CheB family.</text>
</comment>
<evidence type="ECO:0000313" key="11">
    <source>
        <dbReference type="Proteomes" id="UP000305888"/>
    </source>
</evidence>
<dbReference type="Pfam" id="PF01339">
    <property type="entry name" value="CheB_methylest"/>
    <property type="match status" value="1"/>
</dbReference>
<dbReference type="GO" id="GO:0050568">
    <property type="term" value="F:protein-glutamine glutaminase activity"/>
    <property type="evidence" value="ECO:0007669"/>
    <property type="project" value="UniProtKB-UniRule"/>
</dbReference>
<dbReference type="Gene3D" id="3.40.50.2300">
    <property type="match status" value="1"/>
</dbReference>
<dbReference type="NCBIfam" id="NF001965">
    <property type="entry name" value="PRK00742.1"/>
    <property type="match status" value="1"/>
</dbReference>
<comment type="subcellular location">
    <subcellularLocation>
        <location evidence="5">Cytoplasm</location>
    </subcellularLocation>
</comment>
<dbReference type="EC" id="3.5.1.44" evidence="5"/>
<dbReference type="SUPFAM" id="SSF52172">
    <property type="entry name" value="CheY-like"/>
    <property type="match status" value="1"/>
</dbReference>
<dbReference type="Proteomes" id="UP000305888">
    <property type="component" value="Chromosome"/>
</dbReference>
<evidence type="ECO:0000256" key="4">
    <source>
        <dbReference type="ARBA" id="ARBA00048267"/>
    </source>
</evidence>
<comment type="catalytic activity">
    <reaction evidence="4 5">
        <text>[protein]-L-glutamate 5-O-methyl ester + H2O = L-glutamyl-[protein] + methanol + H(+)</text>
        <dbReference type="Rhea" id="RHEA:23236"/>
        <dbReference type="Rhea" id="RHEA-COMP:10208"/>
        <dbReference type="Rhea" id="RHEA-COMP:10311"/>
        <dbReference type="ChEBI" id="CHEBI:15377"/>
        <dbReference type="ChEBI" id="CHEBI:15378"/>
        <dbReference type="ChEBI" id="CHEBI:17790"/>
        <dbReference type="ChEBI" id="CHEBI:29973"/>
        <dbReference type="ChEBI" id="CHEBI:82795"/>
        <dbReference type="EC" id="3.1.1.61"/>
    </reaction>
</comment>
<evidence type="ECO:0000313" key="10">
    <source>
        <dbReference type="EMBL" id="QDL91464.1"/>
    </source>
</evidence>
<dbReference type="InterPro" id="IPR000673">
    <property type="entry name" value="Sig_transdc_resp-reg_Me-estase"/>
</dbReference>